<gene>
    <name evidence="1" type="ORF">J2782_003390</name>
</gene>
<dbReference type="Proteomes" id="UP001184614">
    <property type="component" value="Unassembled WGS sequence"/>
</dbReference>
<accession>A0ABU1MC72</accession>
<keyword evidence="2" id="KW-1185">Reference proteome</keyword>
<dbReference type="RefSeq" id="WP_310014615.1">
    <property type="nucleotide sequence ID" value="NZ_JAVDQT010000006.1"/>
</dbReference>
<reference evidence="1 2" key="1">
    <citation type="submission" date="2023-07" db="EMBL/GenBank/DDBJ databases">
        <title>Sorghum-associated microbial communities from plants grown in Nebraska, USA.</title>
        <authorList>
            <person name="Schachtman D."/>
        </authorList>
    </citation>
    <scope>NUCLEOTIDE SEQUENCE [LARGE SCALE GENOMIC DNA]</scope>
    <source>
        <strain evidence="1 2">DS1730</strain>
    </source>
</reference>
<organism evidence="1 2">
    <name type="scientific">Brucella pseudogrignonensis</name>
    <dbReference type="NCBI Taxonomy" id="419475"/>
    <lineage>
        <taxon>Bacteria</taxon>
        <taxon>Pseudomonadati</taxon>
        <taxon>Pseudomonadota</taxon>
        <taxon>Alphaproteobacteria</taxon>
        <taxon>Hyphomicrobiales</taxon>
        <taxon>Brucellaceae</taxon>
        <taxon>Brucella/Ochrobactrum group</taxon>
        <taxon>Brucella</taxon>
    </lineage>
</organism>
<comment type="caution">
    <text evidence="1">The sequence shown here is derived from an EMBL/GenBank/DDBJ whole genome shotgun (WGS) entry which is preliminary data.</text>
</comment>
<dbReference type="EMBL" id="JAVDQT010000006">
    <property type="protein sequence ID" value="MDR6433644.1"/>
    <property type="molecule type" value="Genomic_DNA"/>
</dbReference>
<proteinExistence type="predicted"/>
<name>A0ABU1MC72_9HYPH</name>
<sequence length="227" mass="26297">MDLLLREQMASMPDLRHRLRQLRWFRATFRKHAGQLQDVYGVEYYIDEKKLTEAFLNWVELVDQNKRFAKIDRKDFISFAAGLVLRELIRLSPVKLANPPKHASGDSARMYEIISFWPEGFLYTNYCICAIAAIQEQEFGIVPDLDKCADDLRTWWSYKENVSEMPGYAIAFLDKFLGGEPNWIMPDLASARAAIKRGQLNLVSGKSMLRIRSEKLPQVHHDKGESI</sequence>
<evidence type="ECO:0000313" key="2">
    <source>
        <dbReference type="Proteomes" id="UP001184614"/>
    </source>
</evidence>
<evidence type="ECO:0000313" key="1">
    <source>
        <dbReference type="EMBL" id="MDR6433644.1"/>
    </source>
</evidence>
<protein>
    <submittedName>
        <fullName evidence="1">Uncharacterized protein</fullName>
    </submittedName>
</protein>